<keyword evidence="3 8" id="KW-0547">Nucleotide-binding</keyword>
<dbReference type="PROSITE" id="PS50151">
    <property type="entry name" value="UVR"/>
    <property type="match status" value="1"/>
</dbReference>
<dbReference type="InterPro" id="IPR003959">
    <property type="entry name" value="ATPase_AAA_core"/>
</dbReference>
<dbReference type="CDD" id="cd19499">
    <property type="entry name" value="RecA-like_ClpB_Hsp104-like"/>
    <property type="match status" value="1"/>
</dbReference>
<dbReference type="Pfam" id="PF17871">
    <property type="entry name" value="AAA_lid_9"/>
    <property type="match status" value="1"/>
</dbReference>
<dbReference type="Pfam" id="PF00004">
    <property type="entry name" value="AAA"/>
    <property type="match status" value="1"/>
</dbReference>
<dbReference type="InterPro" id="IPR036628">
    <property type="entry name" value="Clp_N_dom_sf"/>
</dbReference>
<dbReference type="InterPro" id="IPR041546">
    <property type="entry name" value="ClpA/ClpB_AAA_lid"/>
</dbReference>
<evidence type="ECO:0000256" key="3">
    <source>
        <dbReference type="ARBA" id="ARBA00022741"/>
    </source>
</evidence>
<dbReference type="AlphaFoldDB" id="A0A9X3J8Y7"/>
<evidence type="ECO:0000256" key="8">
    <source>
        <dbReference type="RuleBase" id="RU004432"/>
    </source>
</evidence>
<feature type="compositionally biased region" description="Low complexity" evidence="10">
    <location>
        <begin position="161"/>
        <end position="181"/>
    </location>
</feature>
<evidence type="ECO:0000256" key="2">
    <source>
        <dbReference type="ARBA" id="ARBA00022737"/>
    </source>
</evidence>
<dbReference type="Gene3D" id="1.10.8.60">
    <property type="match status" value="2"/>
</dbReference>
<dbReference type="Gene3D" id="1.10.1780.10">
    <property type="entry name" value="Clp, N-terminal domain"/>
    <property type="match status" value="1"/>
</dbReference>
<dbReference type="PROSITE" id="PS51903">
    <property type="entry name" value="CLP_R"/>
    <property type="match status" value="1"/>
</dbReference>
<dbReference type="PROSITE" id="PS00870">
    <property type="entry name" value="CLPAB_1"/>
    <property type="match status" value="1"/>
</dbReference>
<evidence type="ECO:0000256" key="10">
    <source>
        <dbReference type="SAM" id="MobiDB-lite"/>
    </source>
</evidence>
<name>A0A9X3J8Y7_9BACT</name>
<dbReference type="InterPro" id="IPR018368">
    <property type="entry name" value="ClpA/B_CS1"/>
</dbReference>
<comment type="subunit">
    <text evidence="6">Homohexamer. The oligomerization is ATP-dependent.</text>
</comment>
<feature type="region of interest" description="Disordered" evidence="10">
    <location>
        <begin position="149"/>
        <end position="183"/>
    </location>
</feature>
<dbReference type="Pfam" id="PF10431">
    <property type="entry name" value="ClpB_D2-small"/>
    <property type="match status" value="1"/>
</dbReference>
<dbReference type="Pfam" id="PF02861">
    <property type="entry name" value="Clp_N"/>
    <property type="match status" value="1"/>
</dbReference>
<keyword evidence="5 8" id="KW-0143">Chaperone</keyword>
<dbReference type="GO" id="GO:0034605">
    <property type="term" value="P:cellular response to heat"/>
    <property type="evidence" value="ECO:0007669"/>
    <property type="project" value="TreeGrafter"/>
</dbReference>
<dbReference type="GO" id="GO:0005524">
    <property type="term" value="F:ATP binding"/>
    <property type="evidence" value="ECO:0007669"/>
    <property type="project" value="UniProtKB-KW"/>
</dbReference>
<dbReference type="GO" id="GO:0008233">
    <property type="term" value="F:peptidase activity"/>
    <property type="evidence" value="ECO:0007669"/>
    <property type="project" value="UniProtKB-KW"/>
</dbReference>
<organism evidence="13 14">
    <name type="scientific">Draconibacterium aestuarii</name>
    <dbReference type="NCBI Taxonomy" id="2998507"/>
    <lineage>
        <taxon>Bacteria</taxon>
        <taxon>Pseudomonadati</taxon>
        <taxon>Bacteroidota</taxon>
        <taxon>Bacteroidia</taxon>
        <taxon>Marinilabiliales</taxon>
        <taxon>Prolixibacteraceae</taxon>
        <taxon>Draconibacterium</taxon>
    </lineage>
</organism>
<evidence type="ECO:0000256" key="4">
    <source>
        <dbReference type="ARBA" id="ARBA00022840"/>
    </source>
</evidence>
<dbReference type="SMART" id="SM01086">
    <property type="entry name" value="ClpB_D2-small"/>
    <property type="match status" value="1"/>
</dbReference>
<keyword evidence="9" id="KW-0175">Coiled coil</keyword>
<evidence type="ECO:0000313" key="14">
    <source>
        <dbReference type="Proteomes" id="UP001145087"/>
    </source>
</evidence>
<dbReference type="Gene3D" id="3.40.50.300">
    <property type="entry name" value="P-loop containing nucleotide triphosphate hydrolases"/>
    <property type="match status" value="2"/>
</dbReference>
<dbReference type="FunFam" id="1.10.8.60:FF:000017">
    <property type="entry name" value="ATP-dependent chaperone ClpB"/>
    <property type="match status" value="1"/>
</dbReference>
<dbReference type="InterPro" id="IPR001270">
    <property type="entry name" value="ClpA/B"/>
</dbReference>
<dbReference type="RefSeq" id="WP_343334545.1">
    <property type="nucleotide sequence ID" value="NZ_JAPOHD010000031.1"/>
</dbReference>
<keyword evidence="2 7" id="KW-0677">Repeat</keyword>
<dbReference type="FunFam" id="3.40.50.300:FF:000025">
    <property type="entry name" value="ATP-dependent Clp protease subunit"/>
    <property type="match status" value="1"/>
</dbReference>
<evidence type="ECO:0000256" key="6">
    <source>
        <dbReference type="ARBA" id="ARBA00026057"/>
    </source>
</evidence>
<dbReference type="PRINTS" id="PR00300">
    <property type="entry name" value="CLPPROTEASEA"/>
</dbReference>
<comment type="caution">
    <text evidence="13">The sequence shown here is derived from an EMBL/GenBank/DDBJ whole genome shotgun (WGS) entry which is preliminary data.</text>
</comment>
<evidence type="ECO:0000256" key="5">
    <source>
        <dbReference type="ARBA" id="ARBA00023186"/>
    </source>
</evidence>
<keyword evidence="13" id="KW-0645">Protease</keyword>
<dbReference type="EMBL" id="JAPOHD010000031">
    <property type="protein sequence ID" value="MCY1722220.1"/>
    <property type="molecule type" value="Genomic_DNA"/>
</dbReference>
<dbReference type="GO" id="GO:0005737">
    <property type="term" value="C:cytoplasm"/>
    <property type="evidence" value="ECO:0007669"/>
    <property type="project" value="TreeGrafter"/>
</dbReference>
<dbReference type="PANTHER" id="PTHR11638:SF18">
    <property type="entry name" value="HEAT SHOCK PROTEIN 104"/>
    <property type="match status" value="1"/>
</dbReference>
<evidence type="ECO:0000256" key="7">
    <source>
        <dbReference type="PROSITE-ProRule" id="PRU01251"/>
    </source>
</evidence>
<dbReference type="PROSITE" id="PS00871">
    <property type="entry name" value="CLPAB_2"/>
    <property type="match status" value="1"/>
</dbReference>
<dbReference type="InterPro" id="IPR027417">
    <property type="entry name" value="P-loop_NTPase"/>
</dbReference>
<dbReference type="InterPro" id="IPR019489">
    <property type="entry name" value="Clp_ATPase_C"/>
</dbReference>
<reference evidence="13" key="1">
    <citation type="submission" date="2022-11" db="EMBL/GenBank/DDBJ databases">
        <title>Marilongibacter aestuarii gen. nov., sp. nov., isolated from tidal flat sediment.</title>
        <authorList>
            <person name="Jiayan W."/>
        </authorList>
    </citation>
    <scope>NUCLEOTIDE SEQUENCE</scope>
    <source>
        <strain evidence="13">Z1-6</strain>
    </source>
</reference>
<dbReference type="GO" id="GO:0016887">
    <property type="term" value="F:ATP hydrolysis activity"/>
    <property type="evidence" value="ECO:0007669"/>
    <property type="project" value="InterPro"/>
</dbReference>
<evidence type="ECO:0000313" key="13">
    <source>
        <dbReference type="EMBL" id="MCY1722220.1"/>
    </source>
</evidence>
<comment type="similarity">
    <text evidence="1 8">Belongs to the ClpA/ClpB family.</text>
</comment>
<keyword evidence="14" id="KW-1185">Reference proteome</keyword>
<dbReference type="FunFam" id="3.40.50.300:FF:000010">
    <property type="entry name" value="Chaperone clpB 1, putative"/>
    <property type="match status" value="1"/>
</dbReference>
<evidence type="ECO:0000256" key="1">
    <source>
        <dbReference type="ARBA" id="ARBA00008675"/>
    </source>
</evidence>
<evidence type="ECO:0000259" key="11">
    <source>
        <dbReference type="PROSITE" id="PS50151"/>
    </source>
</evidence>
<dbReference type="Pfam" id="PF07724">
    <property type="entry name" value="AAA_2"/>
    <property type="match status" value="1"/>
</dbReference>
<dbReference type="InterPro" id="IPR004176">
    <property type="entry name" value="Clp_R_N"/>
</dbReference>
<feature type="coiled-coil region" evidence="9">
    <location>
        <begin position="436"/>
        <end position="486"/>
    </location>
</feature>
<dbReference type="SMART" id="SM00382">
    <property type="entry name" value="AAA"/>
    <property type="match status" value="2"/>
</dbReference>
<sequence length="841" mass="94440">MDSQFSPRIKDIIGYSREEAIRLGNDYIGQEHLFMGILREGEGVATDILENLGIDLVEIKQLIEKKIRTEKQIDRKADLKMLKSTEKTLKLIYLEARSFKSVTANSGHLLLAILKDNDSLVTQLLVELGINYFMVKSQLQDYKFPEAKSEFPEGDEDESGEGFSKGPSGSQGSKKSAGTKSDTPVLDNFGIDITKLAEENSLDPIVGRENEIERLAQILSRRKKNNPILIGEPGVGKSAIAEGLALRIVSKQVSRILFDKRVVSLDIASIVAGTKYRGQFEERMKAILNELSKVNNVILFIDEIHTIVGAGGATGSLDAANMLKPALARGDIQCIGATTLDEYRQQIEKDGALERRFQKVMVDPTSVEETIEILNNIKDRYEDHHNVIYTPAAIENCVKLTARYITDRYLPDKAIDALDEAGSRVHISNIKVPENIVKLEEKIEKTKEEKITAVKSQNFELAANFRDKEKNLLTLLDQEKEKWEKDLLGHREIVDEHKVAEVVAMMSGVPVQRIAQAEGKRLMNMGEDLKGKVIGQEEAIVKIVKAIQRNRAGLKDPNRPIGSFIFLGPTGVGKTQLAKVLTTYLFDNIDSLIRIDMSEYMEKFAVSRLVGAPPGYVGYEEGGQLTEKVRRKPYSVVLLDEIEKAHPDVFHLLLQLLDEGRLTDSLGRHIDFKNTIVIMTSNIGSRQLKDFGRGVGFSSAQTPEQENEHAKYVIQKALKKAFAPEFLNRIDDVVMFNQLEKKHIFKIIDIEIEDLYKRVEALNYKLKISPAAKDFIAEKGYDPQFGARPLKRAIQKYLEDEMAEIIIKASITEGDTISVGFDKKNQKLQMRILSNRKALSS</sequence>
<dbReference type="InterPro" id="IPR028299">
    <property type="entry name" value="ClpA/B_CS2"/>
</dbReference>
<dbReference type="SUPFAM" id="SSF52540">
    <property type="entry name" value="P-loop containing nucleoside triphosphate hydrolases"/>
    <property type="match status" value="2"/>
</dbReference>
<dbReference type="PANTHER" id="PTHR11638">
    <property type="entry name" value="ATP-DEPENDENT CLP PROTEASE"/>
    <property type="match status" value="1"/>
</dbReference>
<protein>
    <submittedName>
        <fullName evidence="13">ATP-dependent Clp protease ATP-binding subunit</fullName>
    </submittedName>
</protein>
<gene>
    <name evidence="13" type="ORF">OU798_17835</name>
</gene>
<proteinExistence type="inferred from homology"/>
<keyword evidence="4 8" id="KW-0067">ATP-binding</keyword>
<dbReference type="InterPro" id="IPR003593">
    <property type="entry name" value="AAA+_ATPase"/>
</dbReference>
<evidence type="ECO:0000259" key="12">
    <source>
        <dbReference type="PROSITE" id="PS51903"/>
    </source>
</evidence>
<feature type="domain" description="Clp R" evidence="12">
    <location>
        <begin position="1"/>
        <end position="145"/>
    </location>
</feature>
<dbReference type="CDD" id="cd00009">
    <property type="entry name" value="AAA"/>
    <property type="match status" value="1"/>
</dbReference>
<dbReference type="InterPro" id="IPR001943">
    <property type="entry name" value="UVR_dom"/>
</dbReference>
<accession>A0A9X3J8Y7</accession>
<dbReference type="SUPFAM" id="SSF81923">
    <property type="entry name" value="Double Clp-N motif"/>
    <property type="match status" value="1"/>
</dbReference>
<dbReference type="Proteomes" id="UP001145087">
    <property type="component" value="Unassembled WGS sequence"/>
</dbReference>
<dbReference type="InterPro" id="IPR050130">
    <property type="entry name" value="ClpA_ClpB"/>
</dbReference>
<keyword evidence="13" id="KW-0378">Hydrolase</keyword>
<evidence type="ECO:0000256" key="9">
    <source>
        <dbReference type="SAM" id="Coils"/>
    </source>
</evidence>
<dbReference type="Gene3D" id="4.10.860.10">
    <property type="entry name" value="UVR domain"/>
    <property type="match status" value="1"/>
</dbReference>
<feature type="domain" description="UVR" evidence="11">
    <location>
        <begin position="440"/>
        <end position="475"/>
    </location>
</feature>
<dbReference type="GO" id="GO:0006508">
    <property type="term" value="P:proteolysis"/>
    <property type="evidence" value="ECO:0007669"/>
    <property type="project" value="UniProtKB-KW"/>
</dbReference>